<evidence type="ECO:0000256" key="1">
    <source>
        <dbReference type="SAM" id="MobiDB-lite"/>
    </source>
</evidence>
<dbReference type="InterPro" id="IPR001810">
    <property type="entry name" value="F-box_dom"/>
</dbReference>
<dbReference type="Proteomes" id="UP001362999">
    <property type="component" value="Unassembled WGS sequence"/>
</dbReference>
<dbReference type="EMBL" id="JAWWNJ010000001">
    <property type="protein sequence ID" value="KAK7063857.1"/>
    <property type="molecule type" value="Genomic_DNA"/>
</dbReference>
<accession>A0AAW0EDW4</accession>
<protein>
    <submittedName>
        <fullName evidence="3">F-box domain-containing protein</fullName>
    </submittedName>
</protein>
<evidence type="ECO:0000313" key="4">
    <source>
        <dbReference type="Proteomes" id="UP001362999"/>
    </source>
</evidence>
<keyword evidence="4" id="KW-1185">Reference proteome</keyword>
<dbReference type="Gene3D" id="1.20.1280.50">
    <property type="match status" value="1"/>
</dbReference>
<reference evidence="3 4" key="1">
    <citation type="journal article" date="2024" name="J Genomics">
        <title>Draft genome sequencing and assembly of Favolaschia claudopus CIRM-BRFM 2984 isolated from oak limbs.</title>
        <authorList>
            <person name="Navarro D."/>
            <person name="Drula E."/>
            <person name="Chaduli D."/>
            <person name="Cazenave R."/>
            <person name="Ahrendt S."/>
            <person name="Wang J."/>
            <person name="Lipzen A."/>
            <person name="Daum C."/>
            <person name="Barry K."/>
            <person name="Grigoriev I.V."/>
            <person name="Favel A."/>
            <person name="Rosso M.N."/>
            <person name="Martin F."/>
        </authorList>
    </citation>
    <scope>NUCLEOTIDE SEQUENCE [LARGE SCALE GENOMIC DNA]</scope>
    <source>
        <strain evidence="3 4">CIRM-BRFM 2984</strain>
    </source>
</reference>
<dbReference type="Gene3D" id="3.80.10.10">
    <property type="entry name" value="Ribonuclease Inhibitor"/>
    <property type="match status" value="1"/>
</dbReference>
<evidence type="ECO:0000313" key="3">
    <source>
        <dbReference type="EMBL" id="KAK7063857.1"/>
    </source>
</evidence>
<organism evidence="3 4">
    <name type="scientific">Favolaschia claudopus</name>
    <dbReference type="NCBI Taxonomy" id="2862362"/>
    <lineage>
        <taxon>Eukaryota</taxon>
        <taxon>Fungi</taxon>
        <taxon>Dikarya</taxon>
        <taxon>Basidiomycota</taxon>
        <taxon>Agaricomycotina</taxon>
        <taxon>Agaricomycetes</taxon>
        <taxon>Agaricomycetidae</taxon>
        <taxon>Agaricales</taxon>
        <taxon>Marasmiineae</taxon>
        <taxon>Mycenaceae</taxon>
        <taxon>Favolaschia</taxon>
    </lineage>
</organism>
<comment type="caution">
    <text evidence="3">The sequence shown here is derived from an EMBL/GenBank/DDBJ whole genome shotgun (WGS) entry which is preliminary data.</text>
</comment>
<sequence>MTSLNQVFNPEGIPGRGQDGLTQPTPIHELPYELLADIMHLALLPPRPTKANDSRSFLRFADVMVLCRVCSHWRQIAIQTSQLWVGLDFPITIYPKDAKTTWNATKTFLERSDSLPISVFLYDFVWKDDEIASILPLLVGAAHRWRALHLHFNSSRGTYPRALDRAFESGMLEARFENLETIRVDYPNLADGITAFQLAPRLREAIMMLRRRSSHVPILPWAQLTRLHLEHDSPQMCFDILASCKSLVSASVLTDQWFDEDAPRFSGTSSLNHLKVLSISVMIRSAGAHVEPFLQHFTLPALTSLTLCLRLWNPANDDWFISPFLPVLILFLSRSPHIEELRLYDCVFSEDLDDILQHTPNLTALHLDMESTGIFDDFFEALQYNSEADSVPLAPKLEVLDLYNVGFEFAEESFKKMICSRWWTDVELGEMTAPPRVARWKHIKYRDDHELPGFSEEFEKEMRRLSSQGLDAEIHYYG</sequence>
<proteinExistence type="predicted"/>
<dbReference type="SUPFAM" id="SSF52047">
    <property type="entry name" value="RNI-like"/>
    <property type="match status" value="1"/>
</dbReference>
<gene>
    <name evidence="3" type="ORF">R3P38DRAFT_14915</name>
</gene>
<feature type="region of interest" description="Disordered" evidence="1">
    <location>
        <begin position="1"/>
        <end position="22"/>
    </location>
</feature>
<name>A0AAW0EDW4_9AGAR</name>
<dbReference type="InterPro" id="IPR032675">
    <property type="entry name" value="LRR_dom_sf"/>
</dbReference>
<dbReference type="AlphaFoldDB" id="A0AAW0EDW4"/>
<dbReference type="Pfam" id="PF12937">
    <property type="entry name" value="F-box-like"/>
    <property type="match status" value="1"/>
</dbReference>
<evidence type="ECO:0000259" key="2">
    <source>
        <dbReference type="Pfam" id="PF12937"/>
    </source>
</evidence>
<feature type="domain" description="F-box" evidence="2">
    <location>
        <begin position="28"/>
        <end position="87"/>
    </location>
</feature>